<comment type="catalytic activity">
    <reaction evidence="19">
        <text>propanoyl-CoA + H2O = propanoyl-4'-phosphopantetheine + adenosine 3',5'-bisphosphate + 2 H(+)</text>
        <dbReference type="Rhea" id="RHEA:67464"/>
        <dbReference type="ChEBI" id="CHEBI:15377"/>
        <dbReference type="ChEBI" id="CHEBI:15378"/>
        <dbReference type="ChEBI" id="CHEBI:57392"/>
        <dbReference type="ChEBI" id="CHEBI:58343"/>
        <dbReference type="ChEBI" id="CHEBI:172362"/>
    </reaction>
    <physiologicalReaction direction="left-to-right" evidence="19">
        <dbReference type="Rhea" id="RHEA:67465"/>
    </physiologicalReaction>
</comment>
<comment type="catalytic activity">
    <reaction evidence="28">
        <text>choloyl-CoA + H2O = S-choloyl-4'-phosphopantetheine + adenosine 3',5'-bisphosphate + 2 H(+)</text>
        <dbReference type="Rhea" id="RHEA:50036"/>
        <dbReference type="ChEBI" id="CHEBI:15377"/>
        <dbReference type="ChEBI" id="CHEBI:15378"/>
        <dbReference type="ChEBI" id="CHEBI:57373"/>
        <dbReference type="ChEBI" id="CHEBI:58343"/>
        <dbReference type="ChEBI" id="CHEBI:132020"/>
    </reaction>
    <physiologicalReaction direction="left-to-right" evidence="28">
        <dbReference type="Rhea" id="RHEA:50037"/>
    </physiologicalReaction>
</comment>
<evidence type="ECO:0000256" key="15">
    <source>
        <dbReference type="ARBA" id="ARBA00047403"/>
    </source>
</evidence>
<comment type="catalytic activity">
    <reaction evidence="25">
        <text>a 5'-end CoA-ribonucleoside in mRNA + H2O = a 5'-end phospho-adenosine-phospho-ribonucleoside in mRNA + (R)-4'-phosphopantetheine + 2 H(+)</text>
        <dbReference type="Rhea" id="RHEA:67592"/>
        <dbReference type="Rhea" id="RHEA-COMP:15719"/>
        <dbReference type="Rhea" id="RHEA-COMP:17276"/>
        <dbReference type="ChEBI" id="CHEBI:15377"/>
        <dbReference type="ChEBI" id="CHEBI:15378"/>
        <dbReference type="ChEBI" id="CHEBI:61723"/>
        <dbReference type="ChEBI" id="CHEBI:144051"/>
        <dbReference type="ChEBI" id="CHEBI:172371"/>
    </reaction>
    <physiologicalReaction direction="left-to-right" evidence="25">
        <dbReference type="Rhea" id="RHEA:67593"/>
    </physiologicalReaction>
</comment>
<comment type="catalytic activity">
    <reaction evidence="16">
        <text>hexanoyl-CoA + H2O = hexanoyl-4'-phosphopantetheine + adenosine 3',5'-bisphosphate + 2 H(+)</text>
        <dbReference type="Rhea" id="RHEA:49980"/>
        <dbReference type="ChEBI" id="CHEBI:15377"/>
        <dbReference type="ChEBI" id="CHEBI:15378"/>
        <dbReference type="ChEBI" id="CHEBI:58343"/>
        <dbReference type="ChEBI" id="CHEBI:62620"/>
        <dbReference type="ChEBI" id="CHEBI:132012"/>
    </reaction>
    <physiologicalReaction direction="left-to-right" evidence="16">
        <dbReference type="Rhea" id="RHEA:49981"/>
    </physiologicalReaction>
</comment>
<evidence type="ECO:0000256" key="27">
    <source>
        <dbReference type="ARBA" id="ARBA00048882"/>
    </source>
</evidence>
<evidence type="ECO:0000256" key="19">
    <source>
        <dbReference type="ARBA" id="ARBA00047666"/>
    </source>
</evidence>
<evidence type="ECO:0000256" key="18">
    <source>
        <dbReference type="ARBA" id="ARBA00047584"/>
    </source>
</evidence>
<protein>
    <recommendedName>
        <fullName evidence="8">Acyl-coenzyme A diphosphatase NUDT19</fullName>
        <ecNumber evidence="11">3.6.1.77</ecNumber>
    </recommendedName>
    <alternativeName>
        <fullName evidence="9">Nucleoside diphosphate-linked moiety X motif 19</fullName>
    </alternativeName>
</protein>
<evidence type="ECO:0000256" key="28">
    <source>
        <dbReference type="ARBA" id="ARBA00048961"/>
    </source>
</evidence>
<dbReference type="GO" id="GO:0005739">
    <property type="term" value="C:mitochondrion"/>
    <property type="evidence" value="ECO:0007669"/>
    <property type="project" value="TreeGrafter"/>
</dbReference>
<evidence type="ECO:0000256" key="3">
    <source>
        <dbReference type="ARBA" id="ARBA00005582"/>
    </source>
</evidence>
<comment type="catalytic activity">
    <reaction evidence="27">
        <text>an acyl-CoA + H2O = an acyl-4'-phosphopantetheine + adenosine 3',5'-bisphosphate + 2 H(+)</text>
        <dbReference type="Rhea" id="RHEA:50044"/>
        <dbReference type="ChEBI" id="CHEBI:15377"/>
        <dbReference type="ChEBI" id="CHEBI:15378"/>
        <dbReference type="ChEBI" id="CHEBI:58342"/>
        <dbReference type="ChEBI" id="CHEBI:58343"/>
        <dbReference type="ChEBI" id="CHEBI:132023"/>
    </reaction>
    <physiologicalReaction direction="left-to-right" evidence="27">
        <dbReference type="Rhea" id="RHEA:50045"/>
    </physiologicalReaction>
</comment>
<proteinExistence type="evidence at transcript level"/>
<comment type="catalytic activity">
    <reaction evidence="23">
        <text>(9Z)-tetradecenoyl-CoA + H2O = S-(9Z-tetradecenoyl)-4'-phosphopantetheine + adenosine 3',5'-bisphosphate + 2 H(+)</text>
        <dbReference type="Rhea" id="RHEA:67544"/>
        <dbReference type="ChEBI" id="CHEBI:15377"/>
        <dbReference type="ChEBI" id="CHEBI:15378"/>
        <dbReference type="ChEBI" id="CHEBI:58343"/>
        <dbReference type="ChEBI" id="CHEBI:65060"/>
        <dbReference type="ChEBI" id="CHEBI:172389"/>
    </reaction>
    <physiologicalReaction direction="left-to-right" evidence="23">
        <dbReference type="Rhea" id="RHEA:67545"/>
    </physiologicalReaction>
</comment>
<comment type="catalytic activity">
    <reaction evidence="29">
        <text>butanoyl-CoA + H2O = S-butanoyl-4'-phosphopantetheine + adenosine 3',5'-bisphosphate + 2 H(+)</text>
        <dbReference type="Rhea" id="RHEA:49976"/>
        <dbReference type="ChEBI" id="CHEBI:15377"/>
        <dbReference type="ChEBI" id="CHEBI:15378"/>
        <dbReference type="ChEBI" id="CHEBI:57371"/>
        <dbReference type="ChEBI" id="CHEBI:58343"/>
        <dbReference type="ChEBI" id="CHEBI:132011"/>
    </reaction>
    <physiologicalReaction direction="left-to-right" evidence="29">
        <dbReference type="Rhea" id="RHEA:49977"/>
    </physiologicalReaction>
</comment>
<dbReference type="GO" id="GO:0010945">
    <property type="term" value="F:coenzyme A diphosphatase activity"/>
    <property type="evidence" value="ECO:0007669"/>
    <property type="project" value="UniProtKB-EC"/>
</dbReference>
<comment type="similarity">
    <text evidence="3">Belongs to the Nudix hydrolase family.</text>
</comment>
<feature type="domain" description="Nudix hydrolase" evidence="31">
    <location>
        <begin position="19"/>
        <end position="226"/>
    </location>
</feature>
<comment type="catalytic activity">
    <reaction evidence="15">
        <text>tetradecanoyl-CoA + H2O = tetradecanoyl-4'-phosphopantetheine + adenosine 3',5'-bisphosphate + 2 H(+)</text>
        <dbReference type="Rhea" id="RHEA:50028"/>
        <dbReference type="ChEBI" id="CHEBI:15377"/>
        <dbReference type="ChEBI" id="CHEBI:15378"/>
        <dbReference type="ChEBI" id="CHEBI:57385"/>
        <dbReference type="ChEBI" id="CHEBI:58343"/>
        <dbReference type="ChEBI" id="CHEBI:132017"/>
    </reaction>
    <physiologicalReaction direction="left-to-right" evidence="15">
        <dbReference type="Rhea" id="RHEA:50029"/>
    </physiologicalReaction>
</comment>
<evidence type="ECO:0000256" key="8">
    <source>
        <dbReference type="ARBA" id="ARBA00026208"/>
    </source>
</evidence>
<comment type="catalytic activity">
    <reaction evidence="13">
        <text>octanoyl-CoA + H2O = S-octanoyl-4'-phosphopantetheine + adenosine 3',5'-bisphosphate + 2 H(+)</text>
        <dbReference type="Rhea" id="RHEA:50016"/>
        <dbReference type="ChEBI" id="CHEBI:15377"/>
        <dbReference type="ChEBI" id="CHEBI:15378"/>
        <dbReference type="ChEBI" id="CHEBI:57386"/>
        <dbReference type="ChEBI" id="CHEBI:58343"/>
        <dbReference type="ChEBI" id="CHEBI:132013"/>
    </reaction>
    <physiologicalReaction direction="left-to-right" evidence="13">
        <dbReference type="Rhea" id="RHEA:50017"/>
    </physiologicalReaction>
</comment>
<dbReference type="InterPro" id="IPR000086">
    <property type="entry name" value="NUDIX_hydrolase_dom"/>
</dbReference>
<keyword evidence="4" id="KW-0479">Metal-binding</keyword>
<dbReference type="AlphaFoldDB" id="A0A6F9DM16"/>
<evidence type="ECO:0000256" key="7">
    <source>
        <dbReference type="ARBA" id="ARBA00023211"/>
    </source>
</evidence>
<comment type="catalytic activity">
    <reaction evidence="20">
        <text>(9Z,12Z)-octadecadienoyl-CoA + H2O = S-(9Z,12Z-octadecadienoyl)-4'-phosphopantetheine + adenosine 3',5'-bisphosphate + 2 H(+)</text>
        <dbReference type="Rhea" id="RHEA:67536"/>
        <dbReference type="ChEBI" id="CHEBI:15377"/>
        <dbReference type="ChEBI" id="CHEBI:15378"/>
        <dbReference type="ChEBI" id="CHEBI:57383"/>
        <dbReference type="ChEBI" id="CHEBI:58343"/>
        <dbReference type="ChEBI" id="CHEBI:172387"/>
    </reaction>
    <physiologicalReaction direction="left-to-right" evidence="20">
        <dbReference type="Rhea" id="RHEA:67537"/>
    </physiologicalReaction>
</comment>
<dbReference type="PANTHER" id="PTHR12318:SF0">
    <property type="entry name" value="ACYL-COENZYME A DIPHOSPHATASE NUDT19"/>
    <property type="match status" value="1"/>
</dbReference>
<evidence type="ECO:0000256" key="16">
    <source>
        <dbReference type="ARBA" id="ARBA00047466"/>
    </source>
</evidence>
<evidence type="ECO:0000256" key="11">
    <source>
        <dbReference type="ARBA" id="ARBA00044967"/>
    </source>
</evidence>
<evidence type="ECO:0000256" key="20">
    <source>
        <dbReference type="ARBA" id="ARBA00047708"/>
    </source>
</evidence>
<dbReference type="SUPFAM" id="SSF55811">
    <property type="entry name" value="Nudix"/>
    <property type="match status" value="1"/>
</dbReference>
<organism evidence="32">
    <name type="scientific">Phallusia mammillata</name>
    <dbReference type="NCBI Taxonomy" id="59560"/>
    <lineage>
        <taxon>Eukaryota</taxon>
        <taxon>Metazoa</taxon>
        <taxon>Chordata</taxon>
        <taxon>Tunicata</taxon>
        <taxon>Ascidiacea</taxon>
        <taxon>Phlebobranchia</taxon>
        <taxon>Ascidiidae</taxon>
        <taxon>Phallusia</taxon>
    </lineage>
</organism>
<reference evidence="32" key="1">
    <citation type="submission" date="2020-04" db="EMBL/GenBank/DDBJ databases">
        <authorList>
            <person name="Neveu A P."/>
        </authorList>
    </citation>
    <scope>NUCLEOTIDE SEQUENCE</scope>
    <source>
        <tissue evidence="32">Whole embryo</tissue>
    </source>
</reference>
<comment type="cofactor">
    <cofactor evidence="1">
        <name>Mn(2+)</name>
        <dbReference type="ChEBI" id="CHEBI:29035"/>
    </cofactor>
</comment>
<evidence type="ECO:0000256" key="29">
    <source>
        <dbReference type="ARBA" id="ARBA00049284"/>
    </source>
</evidence>
<evidence type="ECO:0000256" key="30">
    <source>
        <dbReference type="ARBA" id="ARBA00049403"/>
    </source>
</evidence>
<comment type="catalytic activity">
    <reaction evidence="14">
        <text>malonyl-CoA + H2O = malonyl-4'-phosphopantetheine + adenosine 3',5'-bisphosphate + 2 H(+)</text>
        <dbReference type="Rhea" id="RHEA:67468"/>
        <dbReference type="ChEBI" id="CHEBI:15377"/>
        <dbReference type="ChEBI" id="CHEBI:15378"/>
        <dbReference type="ChEBI" id="CHEBI:57384"/>
        <dbReference type="ChEBI" id="CHEBI:58343"/>
        <dbReference type="ChEBI" id="CHEBI:172363"/>
    </reaction>
    <physiologicalReaction direction="left-to-right" evidence="14">
        <dbReference type="Rhea" id="RHEA:67469"/>
    </physiologicalReaction>
</comment>
<comment type="cofactor">
    <cofactor evidence="2">
        <name>Mg(2+)</name>
        <dbReference type="ChEBI" id="CHEBI:18420"/>
    </cofactor>
</comment>
<evidence type="ECO:0000256" key="2">
    <source>
        <dbReference type="ARBA" id="ARBA00001946"/>
    </source>
</evidence>
<comment type="catalytic activity">
    <reaction evidence="26">
        <text>hexadecanoyl-CoA + H2O = S-hexadecanoyl-4'-phosphopantetheine + adenosine 3',5'-bisphosphate + 2 H(+)</text>
        <dbReference type="Rhea" id="RHEA:50032"/>
        <dbReference type="ChEBI" id="CHEBI:15377"/>
        <dbReference type="ChEBI" id="CHEBI:15378"/>
        <dbReference type="ChEBI" id="CHEBI:57379"/>
        <dbReference type="ChEBI" id="CHEBI:58343"/>
        <dbReference type="ChEBI" id="CHEBI:132018"/>
    </reaction>
    <physiologicalReaction direction="left-to-right" evidence="26">
        <dbReference type="Rhea" id="RHEA:50033"/>
    </physiologicalReaction>
</comment>
<evidence type="ECO:0000256" key="22">
    <source>
        <dbReference type="ARBA" id="ARBA00048360"/>
    </source>
</evidence>
<evidence type="ECO:0000256" key="25">
    <source>
        <dbReference type="ARBA" id="ARBA00048667"/>
    </source>
</evidence>
<evidence type="ECO:0000256" key="14">
    <source>
        <dbReference type="ARBA" id="ARBA00047369"/>
    </source>
</evidence>
<keyword evidence="7" id="KW-0464">Manganese</keyword>
<comment type="catalytic activity">
    <reaction evidence="30">
        <text>(9Z)-hexadecenoyl-CoA + H2O = S-(9Z-hexadecenoyl)-4'-phosphopantetheine + adenosine 3',5'-bisphosphate + 2 H(+)</text>
        <dbReference type="Rhea" id="RHEA:67540"/>
        <dbReference type="ChEBI" id="CHEBI:15377"/>
        <dbReference type="ChEBI" id="CHEBI:15378"/>
        <dbReference type="ChEBI" id="CHEBI:58343"/>
        <dbReference type="ChEBI" id="CHEBI:61540"/>
        <dbReference type="ChEBI" id="CHEBI:172388"/>
    </reaction>
    <physiologicalReaction direction="left-to-right" evidence="30">
        <dbReference type="Rhea" id="RHEA:67541"/>
    </physiologicalReaction>
</comment>
<dbReference type="CDD" id="cd18870">
    <property type="entry name" value="NUDIX_AcylCoAdiphos_Nudt19"/>
    <property type="match status" value="1"/>
</dbReference>
<evidence type="ECO:0000256" key="24">
    <source>
        <dbReference type="ARBA" id="ARBA00048624"/>
    </source>
</evidence>
<dbReference type="EC" id="3.6.1.77" evidence="11"/>
<comment type="catalytic activity">
    <reaction evidence="18">
        <text>4,8-dimethylnonanoyl-CoA + H2O = S-(4,8-dimethylnonanoyl)-4'-phosphopantetheine + adenosine 3',5'-bisphosphate + 2 H(+)</text>
        <dbReference type="Rhea" id="RHEA:67524"/>
        <dbReference type="ChEBI" id="CHEBI:15377"/>
        <dbReference type="ChEBI" id="CHEBI:15378"/>
        <dbReference type="ChEBI" id="CHEBI:58343"/>
        <dbReference type="ChEBI" id="CHEBI:77061"/>
        <dbReference type="ChEBI" id="CHEBI:172385"/>
    </reaction>
    <physiologicalReaction direction="left-to-right" evidence="18">
        <dbReference type="Rhea" id="RHEA:67525"/>
    </physiologicalReaction>
</comment>
<evidence type="ECO:0000256" key="10">
    <source>
        <dbReference type="ARBA" id="ARBA00044908"/>
    </source>
</evidence>
<dbReference type="InterPro" id="IPR015797">
    <property type="entry name" value="NUDIX_hydrolase-like_dom_sf"/>
</dbReference>
<evidence type="ECO:0000256" key="1">
    <source>
        <dbReference type="ARBA" id="ARBA00001936"/>
    </source>
</evidence>
<evidence type="ECO:0000256" key="23">
    <source>
        <dbReference type="ARBA" id="ARBA00048413"/>
    </source>
</evidence>
<sequence>MKLTQFLKRQALHNKIKMNWKDAATVILTCPNKNAAESWLSDYDVLMLKRSSNSSFYPNNYVFPGGRIDKADSSEKWLDVFNSIDSQFIDGFKQLKVQQNDGYRSPLFSLNHDSSKGALSNEVSFRICAIRETFEECGILLSCNKANEHQLEGLASPFQFSTVSDVEHWRKKVHDDASAFIDMCSTLKCVPDIWSLHEWCNWLTPTIAAKVFSKRFDTVFYKTFIPNIPQYAQQDNNETTNMIWKTPEGILEANQLKEVQLGPPQIYELRRFLNFRKFEELQKFTFNRRLKGMERWLPLVAKTSDDKMMMLYPGDRFYPQEYVNKGAGELINIPHTYSDMLKIQPPKLNHLSWKNSEPYAITCNYEPPYGHVKAIETSVENLKANL</sequence>
<evidence type="ECO:0000256" key="5">
    <source>
        <dbReference type="ARBA" id="ARBA00022801"/>
    </source>
</evidence>
<evidence type="ECO:0000256" key="9">
    <source>
        <dbReference type="ARBA" id="ARBA00031193"/>
    </source>
</evidence>
<evidence type="ECO:0000256" key="4">
    <source>
        <dbReference type="ARBA" id="ARBA00022723"/>
    </source>
</evidence>
<evidence type="ECO:0000256" key="6">
    <source>
        <dbReference type="ARBA" id="ARBA00022842"/>
    </source>
</evidence>
<comment type="function">
    <text evidence="12">Fatty acyl-coenzyme A (CoA) diphosphatase that hydrolyzes fatty acyl-CoA to yield acyl-4'-phosphopantetheine and adenosine 3',5'-bisphosphate. Mediates the hydrolysis of a wide range of CoA esters, including choloyl-CoA and branched-chain fatty-acyl-CoA esters and at low substrate concentrations medium and long-chain fatty-acyl-CoA esters are the primary substrates. Highest activity seen with medium-chain acyl-CoA esters and higher rates of activity seen with the unsaturated acyl-CoA esters compared with the saturated esters. Exhibits decapping activity towards dpCoA-capped RNAs in vitro.</text>
</comment>
<evidence type="ECO:0000256" key="21">
    <source>
        <dbReference type="ARBA" id="ARBA00047757"/>
    </source>
</evidence>
<dbReference type="PANTHER" id="PTHR12318">
    <property type="entry name" value="TESTOSTERONE-REGULATED PROTEIN RP2"/>
    <property type="match status" value="1"/>
</dbReference>
<evidence type="ECO:0000313" key="32">
    <source>
        <dbReference type="EMBL" id="CAB3264492.1"/>
    </source>
</evidence>
<evidence type="ECO:0000256" key="26">
    <source>
        <dbReference type="ARBA" id="ARBA00048828"/>
    </source>
</evidence>
<dbReference type="GO" id="GO:0046872">
    <property type="term" value="F:metal ion binding"/>
    <property type="evidence" value="ECO:0007669"/>
    <property type="project" value="UniProtKB-KW"/>
</dbReference>
<dbReference type="InterPro" id="IPR039121">
    <property type="entry name" value="NUDT19"/>
</dbReference>
<dbReference type="EMBL" id="LR788630">
    <property type="protein sequence ID" value="CAB3264492.1"/>
    <property type="molecule type" value="mRNA"/>
</dbReference>
<comment type="catalytic activity">
    <reaction evidence="24">
        <text>succinyl-CoA + H2O = succinyl-4'-phosphopantetheine + adenosine 3',5'-bisphosphate + 2 H(+)</text>
        <dbReference type="Rhea" id="RHEA:67472"/>
        <dbReference type="ChEBI" id="CHEBI:15377"/>
        <dbReference type="ChEBI" id="CHEBI:15378"/>
        <dbReference type="ChEBI" id="CHEBI:57292"/>
        <dbReference type="ChEBI" id="CHEBI:58343"/>
        <dbReference type="ChEBI" id="CHEBI:172364"/>
    </reaction>
    <physiologicalReaction direction="left-to-right" evidence="24">
        <dbReference type="Rhea" id="RHEA:67473"/>
    </physiologicalReaction>
</comment>
<gene>
    <name evidence="32" type="primary">Nudt19</name>
</gene>
<evidence type="ECO:0000256" key="12">
    <source>
        <dbReference type="ARBA" id="ARBA00045809"/>
    </source>
</evidence>
<evidence type="ECO:0000259" key="31">
    <source>
        <dbReference type="PROSITE" id="PS51462"/>
    </source>
</evidence>
<dbReference type="Gene3D" id="3.90.79.10">
    <property type="entry name" value="Nucleoside Triphosphate Pyrophosphohydrolase"/>
    <property type="match status" value="1"/>
</dbReference>
<keyword evidence="6" id="KW-0460">Magnesium</keyword>
<evidence type="ECO:0000256" key="13">
    <source>
        <dbReference type="ARBA" id="ARBA00047289"/>
    </source>
</evidence>
<comment type="catalytic activity">
    <reaction evidence="22">
        <text>(9Z,12Z,15Z)-octadecatrienoyl-CoA + H2O = S-(9Z,12Z,15Z-octadecatrienoyl)-4'-phosphopantetheine + adenosine 3',5'-bisphosphate + 2 H(+)</text>
        <dbReference type="Rhea" id="RHEA:67532"/>
        <dbReference type="ChEBI" id="CHEBI:15377"/>
        <dbReference type="ChEBI" id="CHEBI:15378"/>
        <dbReference type="ChEBI" id="CHEBI:58343"/>
        <dbReference type="ChEBI" id="CHEBI:74034"/>
        <dbReference type="ChEBI" id="CHEBI:172386"/>
    </reaction>
    <physiologicalReaction direction="left-to-right" evidence="22">
        <dbReference type="Rhea" id="RHEA:67533"/>
    </physiologicalReaction>
</comment>
<comment type="catalytic activity">
    <reaction evidence="21">
        <text>dodecanoyl-CoA + H2O = S-dodecanoyl-4'-phosphopantetheine + adenosine 3',5'-bisphosphate + 2 H(+)</text>
        <dbReference type="Rhea" id="RHEA:50024"/>
        <dbReference type="ChEBI" id="CHEBI:15377"/>
        <dbReference type="ChEBI" id="CHEBI:15378"/>
        <dbReference type="ChEBI" id="CHEBI:57375"/>
        <dbReference type="ChEBI" id="CHEBI:58343"/>
        <dbReference type="ChEBI" id="CHEBI:132015"/>
    </reaction>
    <physiologicalReaction direction="left-to-right" evidence="21">
        <dbReference type="Rhea" id="RHEA:50025"/>
    </physiologicalReaction>
</comment>
<dbReference type="PROSITE" id="PS51462">
    <property type="entry name" value="NUDIX"/>
    <property type="match status" value="1"/>
</dbReference>
<comment type="catalytic activity">
    <reaction evidence="17">
        <text>(6Z)-octenoyl-CoA + H2O = S-(6Z-octenoyl)-4'-phosphopantetheine + adenosine 3',5'-bisphosphate + 2 H(+)</text>
        <dbReference type="Rhea" id="RHEA:67528"/>
        <dbReference type="ChEBI" id="CHEBI:15377"/>
        <dbReference type="ChEBI" id="CHEBI:15378"/>
        <dbReference type="ChEBI" id="CHEBI:58343"/>
        <dbReference type="ChEBI" id="CHEBI:172383"/>
        <dbReference type="ChEBI" id="CHEBI:172384"/>
    </reaction>
    <physiologicalReaction direction="left-to-right" evidence="17">
        <dbReference type="Rhea" id="RHEA:67529"/>
    </physiologicalReaction>
</comment>
<accession>A0A6F9DM16</accession>
<evidence type="ECO:0000256" key="17">
    <source>
        <dbReference type="ARBA" id="ARBA00047511"/>
    </source>
</evidence>
<comment type="catalytic activity">
    <reaction evidence="10">
        <text>CoA + H2O = (R)-4'-phosphopantetheine + adenosine 3',5'-bisphosphate + 2 H(+)</text>
        <dbReference type="Rhea" id="RHEA:64988"/>
        <dbReference type="ChEBI" id="CHEBI:15377"/>
        <dbReference type="ChEBI" id="CHEBI:15378"/>
        <dbReference type="ChEBI" id="CHEBI:57287"/>
        <dbReference type="ChEBI" id="CHEBI:58343"/>
        <dbReference type="ChEBI" id="CHEBI:61723"/>
        <dbReference type="EC" id="3.6.1.77"/>
    </reaction>
    <physiologicalReaction direction="left-to-right" evidence="10">
        <dbReference type="Rhea" id="RHEA:64989"/>
    </physiologicalReaction>
</comment>
<name>A0A6F9DM16_9ASCI</name>
<keyword evidence="5" id="KW-0378">Hydrolase</keyword>